<accession>A0A4Q9W9U7</accession>
<sequence length="196" mass="22787">MIIYVLLNIAVVMAIVGFDLYRQQYKQLKFSSLLLAIVINTTINMFIIQKYNFISTYTTALLIIWLLLQLYVNYKVHPFVINNQKFLASIFAIILSLSAFIMDISSDQSVYMSIPYLSPAIFLIGAIILFTGTFKSTERNRLPLFKRIQAPIMIGTIIIALSFVVMMMLTPFWYIFLGIYVLFIAFIIWQKVFQHY</sequence>
<keyword evidence="1" id="KW-0812">Transmembrane</keyword>
<name>A0A4Q9W9U7_STALU</name>
<dbReference type="GeneID" id="58090389"/>
<comment type="caution">
    <text evidence="2">The sequence shown here is derived from an EMBL/GenBank/DDBJ whole genome shotgun (WGS) entry which is preliminary data.</text>
</comment>
<keyword evidence="1" id="KW-0472">Membrane</keyword>
<dbReference type="Proteomes" id="UP000293637">
    <property type="component" value="Unassembled WGS sequence"/>
</dbReference>
<feature type="transmembrane region" description="Helical" evidence="1">
    <location>
        <begin position="86"/>
        <end position="104"/>
    </location>
</feature>
<evidence type="ECO:0000256" key="1">
    <source>
        <dbReference type="SAM" id="Phobius"/>
    </source>
</evidence>
<organism evidence="2 3">
    <name type="scientific">Staphylococcus lugdunensis</name>
    <dbReference type="NCBI Taxonomy" id="28035"/>
    <lineage>
        <taxon>Bacteria</taxon>
        <taxon>Bacillati</taxon>
        <taxon>Bacillota</taxon>
        <taxon>Bacilli</taxon>
        <taxon>Bacillales</taxon>
        <taxon>Staphylococcaceae</taxon>
        <taxon>Staphylococcus</taxon>
    </lineage>
</organism>
<feature type="transmembrane region" description="Helical" evidence="1">
    <location>
        <begin position="28"/>
        <end position="48"/>
    </location>
</feature>
<feature type="transmembrane region" description="Helical" evidence="1">
    <location>
        <begin position="54"/>
        <end position="74"/>
    </location>
</feature>
<evidence type="ECO:0000313" key="2">
    <source>
        <dbReference type="EMBL" id="TBW71974.1"/>
    </source>
</evidence>
<evidence type="ECO:0000313" key="3">
    <source>
        <dbReference type="Proteomes" id="UP000293637"/>
    </source>
</evidence>
<feature type="transmembrane region" description="Helical" evidence="1">
    <location>
        <begin position="172"/>
        <end position="189"/>
    </location>
</feature>
<feature type="transmembrane region" description="Helical" evidence="1">
    <location>
        <begin position="116"/>
        <end position="136"/>
    </location>
</feature>
<feature type="transmembrane region" description="Helical" evidence="1">
    <location>
        <begin position="148"/>
        <end position="166"/>
    </location>
</feature>
<reference evidence="2 3" key="1">
    <citation type="journal article" date="2019" name="Sci. Transl. Med.">
        <title>Quorum sensing between bacterial species on the skin protects against epidermal injury in atopic dermatitis.</title>
        <authorList>
            <person name="Williams M.R."/>
        </authorList>
    </citation>
    <scope>NUCLEOTIDE SEQUENCE [LARGE SCALE GENOMIC DNA]</scope>
    <source>
        <strain evidence="2 3">E7</strain>
    </source>
</reference>
<protein>
    <submittedName>
        <fullName evidence="2">Uncharacterized protein</fullName>
    </submittedName>
</protein>
<dbReference type="RefSeq" id="WP_002493007.1">
    <property type="nucleotide sequence ID" value="NZ_AP021848.1"/>
</dbReference>
<keyword evidence="1" id="KW-1133">Transmembrane helix</keyword>
<proteinExistence type="predicted"/>
<dbReference type="AlphaFoldDB" id="A0A4Q9W9U7"/>
<dbReference type="EMBL" id="SCHB01000005">
    <property type="protein sequence ID" value="TBW71974.1"/>
    <property type="molecule type" value="Genomic_DNA"/>
</dbReference>
<feature type="transmembrane region" description="Helical" evidence="1">
    <location>
        <begin position="6"/>
        <end position="21"/>
    </location>
</feature>
<gene>
    <name evidence="2" type="ORF">EQ812_09200</name>
</gene>